<reference evidence="2" key="2">
    <citation type="submission" date="2020-10" db="EMBL/GenBank/DDBJ databases">
        <authorList>
            <person name="Scholz U."/>
            <person name="Mascher M."/>
            <person name="Fiebig A."/>
        </authorList>
    </citation>
    <scope>NUCLEOTIDE SEQUENCE [LARGE SCALE GENOMIC DNA]</scope>
    <source>
        <strain evidence="2">cv. Morex</strain>
    </source>
</reference>
<keyword evidence="3" id="KW-1185">Reference proteome</keyword>
<feature type="region of interest" description="Disordered" evidence="1">
    <location>
        <begin position="78"/>
        <end position="100"/>
    </location>
</feature>
<organism evidence="2 3">
    <name type="scientific">Hordeum vulgare subsp. vulgare</name>
    <name type="common">Domesticated barley</name>
    <dbReference type="NCBI Taxonomy" id="112509"/>
    <lineage>
        <taxon>Eukaryota</taxon>
        <taxon>Viridiplantae</taxon>
        <taxon>Streptophyta</taxon>
        <taxon>Embryophyta</taxon>
        <taxon>Tracheophyta</taxon>
        <taxon>Spermatophyta</taxon>
        <taxon>Magnoliopsida</taxon>
        <taxon>Liliopsida</taxon>
        <taxon>Poales</taxon>
        <taxon>Poaceae</taxon>
        <taxon>BOP clade</taxon>
        <taxon>Pooideae</taxon>
        <taxon>Triticodae</taxon>
        <taxon>Triticeae</taxon>
        <taxon>Hordeinae</taxon>
        <taxon>Hordeum</taxon>
    </lineage>
</organism>
<dbReference type="AlphaFoldDB" id="A0A8I6Y3V0"/>
<sequence length="213" mass="23301">MKRRVQYGSSGELEVFAATRYFDGVTNLAAAPVAVRQQAEDLIQVKVVHHQEQEGDRSTQDLGVKTKSNLTTFVSPVASFRKNPPASSSTTSGIHHHHAASSADACGRDLGEVLGDRRLQGDWVVRRAGGDEERWVVRCGRHALEEQHHVVHEKIAGAKSSDDHQVEKVEDDHAKIIVGAKLSDGHQVEDGDDWGSDTSSGLFELDLEHVNNS</sequence>
<dbReference type="Gramene" id="HORVU.MOREX.r3.4HG0417930.1">
    <property type="protein sequence ID" value="HORVU.MOREX.r3.4HG0417930.1.CDS1"/>
    <property type="gene ID" value="HORVU.MOREX.r3.4HG0417930"/>
</dbReference>
<evidence type="ECO:0000313" key="3">
    <source>
        <dbReference type="Proteomes" id="UP000011116"/>
    </source>
</evidence>
<dbReference type="Proteomes" id="UP000011116">
    <property type="component" value="Chromosome 4H"/>
</dbReference>
<evidence type="ECO:0000256" key="1">
    <source>
        <dbReference type="SAM" id="MobiDB-lite"/>
    </source>
</evidence>
<protein>
    <submittedName>
        <fullName evidence="2">Uncharacterized protein</fullName>
    </submittedName>
</protein>
<proteinExistence type="predicted"/>
<reference evidence="3" key="1">
    <citation type="journal article" date="2012" name="Nature">
        <title>A physical, genetic and functional sequence assembly of the barley genome.</title>
        <authorList>
            <consortium name="The International Barley Genome Sequencing Consortium"/>
            <person name="Mayer K.F."/>
            <person name="Waugh R."/>
            <person name="Brown J.W."/>
            <person name="Schulman A."/>
            <person name="Langridge P."/>
            <person name="Platzer M."/>
            <person name="Fincher G.B."/>
            <person name="Muehlbauer G.J."/>
            <person name="Sato K."/>
            <person name="Close T.J."/>
            <person name="Wise R.P."/>
            <person name="Stein N."/>
        </authorList>
    </citation>
    <scope>NUCLEOTIDE SEQUENCE [LARGE SCALE GENOMIC DNA]</scope>
    <source>
        <strain evidence="3">cv. Morex</strain>
    </source>
</reference>
<evidence type="ECO:0000313" key="2">
    <source>
        <dbReference type="EnsemblPlants" id="HORVU.MOREX.r3.4HG0417930.1.CDS1"/>
    </source>
</evidence>
<dbReference type="EnsemblPlants" id="HORVU.MOREX.r3.4HG0417930.1">
    <property type="protein sequence ID" value="HORVU.MOREX.r3.4HG0417930.1.CDS1"/>
    <property type="gene ID" value="HORVU.MOREX.r3.4HG0417930"/>
</dbReference>
<dbReference type="Gramene" id="HORVU.MOREX.r2.4HG0348380.1">
    <property type="protein sequence ID" value="HORVU.MOREX.r2.4HG0348380.1.CDS.1"/>
    <property type="gene ID" value="HORVU.MOREX.r2.4HG0348380"/>
</dbReference>
<name>A0A8I6Y3V0_HORVV</name>
<reference evidence="2" key="3">
    <citation type="submission" date="2022-01" db="UniProtKB">
        <authorList>
            <consortium name="EnsemblPlants"/>
        </authorList>
    </citation>
    <scope>IDENTIFICATION</scope>
    <source>
        <strain evidence="2">subsp. vulgare</strain>
    </source>
</reference>
<accession>A0A8I6Y3V0</accession>